<evidence type="ECO:0000256" key="4">
    <source>
        <dbReference type="ARBA" id="ARBA00023136"/>
    </source>
</evidence>
<feature type="transmembrane region" description="Helical" evidence="5">
    <location>
        <begin position="93"/>
        <end position="117"/>
    </location>
</feature>
<dbReference type="InterPro" id="IPR052527">
    <property type="entry name" value="Metal_cation-efflux_comp"/>
</dbReference>
<keyword evidence="7" id="KW-1185">Reference proteome</keyword>
<feature type="transmembrane region" description="Helical" evidence="5">
    <location>
        <begin position="17"/>
        <end position="34"/>
    </location>
</feature>
<evidence type="ECO:0000313" key="6">
    <source>
        <dbReference type="EMBL" id="NHN88692.1"/>
    </source>
</evidence>
<dbReference type="EMBL" id="WOSY01000007">
    <property type="protein sequence ID" value="NHN88692.1"/>
    <property type="molecule type" value="Genomic_DNA"/>
</dbReference>
<dbReference type="PANTHER" id="PTHR43847">
    <property type="entry name" value="BLL3993 PROTEIN"/>
    <property type="match status" value="1"/>
</dbReference>
<evidence type="ECO:0000256" key="3">
    <source>
        <dbReference type="ARBA" id="ARBA00022989"/>
    </source>
</evidence>
<evidence type="ECO:0000256" key="1">
    <source>
        <dbReference type="ARBA" id="ARBA00004141"/>
    </source>
</evidence>
<comment type="caution">
    <text evidence="6">The sequence shown here is derived from an EMBL/GenBank/DDBJ whole genome shotgun (WGS) entry which is preliminary data.</text>
</comment>
<dbReference type="Pfam" id="PF04140">
    <property type="entry name" value="ICMT"/>
    <property type="match status" value="1"/>
</dbReference>
<dbReference type="RefSeq" id="WP_173570018.1">
    <property type="nucleotide sequence ID" value="NZ_WOSY01000007.1"/>
</dbReference>
<sequence>MSSLMARTSFIELTERLFLLGMSSYFIHVNYAPVFVQHSFVAFLYLTEALFDTVFTLCRKPGKISLSKEDWTVAVLGTYGSLLVVANPGVHPLAPLFLCGPLALTGLLLSLSAKLSLRRSFGIIAAVRPIKTSGPYRLVRHPMYFGYLLLNLAFLMQYPTLWNLGVLSFTWGMQFLRIRAEERLLSTQVPWQVWSSGVRWKLIPFVF</sequence>
<dbReference type="PANTHER" id="PTHR43847:SF1">
    <property type="entry name" value="BLL3993 PROTEIN"/>
    <property type="match status" value="1"/>
</dbReference>
<feature type="transmembrane region" description="Helical" evidence="5">
    <location>
        <begin position="138"/>
        <end position="155"/>
    </location>
</feature>
<evidence type="ECO:0000313" key="7">
    <source>
        <dbReference type="Proteomes" id="UP000631653"/>
    </source>
</evidence>
<protein>
    <submittedName>
        <fullName evidence="6">Isoprenylcysteine carboxylmethyltransferase family protein</fullName>
    </submittedName>
</protein>
<keyword evidence="2 5" id="KW-0812">Transmembrane</keyword>
<dbReference type="InterPro" id="IPR007269">
    <property type="entry name" value="ICMT_MeTrfase"/>
</dbReference>
<accession>A0ABX0K0L8</accession>
<name>A0ABX0K0L8_9PROT</name>
<keyword evidence="3 5" id="KW-1133">Transmembrane helix</keyword>
<keyword evidence="4 5" id="KW-0472">Membrane</keyword>
<dbReference type="Gene3D" id="1.20.120.1630">
    <property type="match status" value="1"/>
</dbReference>
<proteinExistence type="predicted"/>
<evidence type="ECO:0000256" key="5">
    <source>
        <dbReference type="SAM" id="Phobius"/>
    </source>
</evidence>
<organism evidence="6 7">
    <name type="scientific">Acetobacter conturbans</name>
    <dbReference type="NCBI Taxonomy" id="1737472"/>
    <lineage>
        <taxon>Bacteria</taxon>
        <taxon>Pseudomonadati</taxon>
        <taxon>Pseudomonadota</taxon>
        <taxon>Alphaproteobacteria</taxon>
        <taxon>Acetobacterales</taxon>
        <taxon>Acetobacteraceae</taxon>
        <taxon>Acetobacter</taxon>
    </lineage>
</organism>
<comment type="subcellular location">
    <subcellularLocation>
        <location evidence="1">Membrane</location>
        <topology evidence="1">Multi-pass membrane protein</topology>
    </subcellularLocation>
</comment>
<reference evidence="6 7" key="1">
    <citation type="journal article" date="2020" name="Int. J. Syst. Evol. Microbiol.">
        <title>Novel acetic acid bacteria from cider fermentations: Acetobacter conturbans sp. nov. and Acetobacter fallax sp. nov.</title>
        <authorList>
            <person name="Sombolestani A.S."/>
            <person name="Cleenwerck I."/>
            <person name="Cnockaert M."/>
            <person name="Borremans W."/>
            <person name="Wieme A.D."/>
            <person name="De Vuyst L."/>
            <person name="Vandamme P."/>
        </authorList>
    </citation>
    <scope>NUCLEOTIDE SEQUENCE [LARGE SCALE GENOMIC DNA]</scope>
    <source>
        <strain evidence="6 7">LMG 1627</strain>
    </source>
</reference>
<dbReference type="Proteomes" id="UP000631653">
    <property type="component" value="Unassembled WGS sequence"/>
</dbReference>
<gene>
    <name evidence="6" type="ORF">GOB81_08620</name>
</gene>
<evidence type="ECO:0000256" key="2">
    <source>
        <dbReference type="ARBA" id="ARBA00022692"/>
    </source>
</evidence>